<dbReference type="InterPro" id="IPR029021">
    <property type="entry name" value="Prot-tyrosine_phosphatase-like"/>
</dbReference>
<accession>A0ABY7FGN4</accession>
<organism evidence="2 3">
    <name type="scientific">Mya arenaria</name>
    <name type="common">Soft-shell clam</name>
    <dbReference type="NCBI Taxonomy" id="6604"/>
    <lineage>
        <taxon>Eukaryota</taxon>
        <taxon>Metazoa</taxon>
        <taxon>Spiralia</taxon>
        <taxon>Lophotrochozoa</taxon>
        <taxon>Mollusca</taxon>
        <taxon>Bivalvia</taxon>
        <taxon>Autobranchia</taxon>
        <taxon>Heteroconchia</taxon>
        <taxon>Euheterodonta</taxon>
        <taxon>Imparidentia</taxon>
        <taxon>Neoheterodontei</taxon>
        <taxon>Myida</taxon>
        <taxon>Myoidea</taxon>
        <taxon>Myidae</taxon>
        <taxon>Mya</taxon>
    </lineage>
</organism>
<keyword evidence="3" id="KW-1185">Reference proteome</keyword>
<evidence type="ECO:0000313" key="2">
    <source>
        <dbReference type="EMBL" id="WAR21325.1"/>
    </source>
</evidence>
<feature type="compositionally biased region" description="Gly residues" evidence="1">
    <location>
        <begin position="237"/>
        <end position="258"/>
    </location>
</feature>
<feature type="compositionally biased region" description="Polar residues" evidence="1">
    <location>
        <begin position="157"/>
        <end position="167"/>
    </location>
</feature>
<feature type="compositionally biased region" description="Acidic residues" evidence="1">
    <location>
        <begin position="74"/>
        <end position="87"/>
    </location>
</feature>
<feature type="compositionally biased region" description="Gly residues" evidence="1">
    <location>
        <begin position="267"/>
        <end position="282"/>
    </location>
</feature>
<proteinExistence type="predicted"/>
<feature type="compositionally biased region" description="Low complexity" evidence="1">
    <location>
        <begin position="204"/>
        <end position="214"/>
    </location>
</feature>
<evidence type="ECO:0000313" key="3">
    <source>
        <dbReference type="Proteomes" id="UP001164746"/>
    </source>
</evidence>
<dbReference type="PANTHER" id="PTHR10367:SF9">
    <property type="entry name" value="DUAL-SPECIFICITY PHOSPHATASE 11 (RNA_RNP COMPLEX 1-INTERACTING)"/>
    <property type="match status" value="1"/>
</dbReference>
<protein>
    <submittedName>
        <fullName evidence="2">DUS11-like protein</fullName>
    </submittedName>
</protein>
<feature type="region of interest" description="Disordered" evidence="1">
    <location>
        <begin position="72"/>
        <end position="293"/>
    </location>
</feature>
<dbReference type="Proteomes" id="UP001164746">
    <property type="component" value="Chromosome 12"/>
</dbReference>
<dbReference type="SUPFAM" id="SSF52799">
    <property type="entry name" value="(Phosphotyrosine protein) phosphatases II"/>
    <property type="match status" value="1"/>
</dbReference>
<dbReference type="Gene3D" id="3.90.190.10">
    <property type="entry name" value="Protein tyrosine phosphatase superfamily"/>
    <property type="match status" value="1"/>
</dbReference>
<gene>
    <name evidence="2" type="ORF">MAR_015299</name>
</gene>
<feature type="compositionally biased region" description="Basic residues" evidence="1">
    <location>
        <begin position="145"/>
        <end position="156"/>
    </location>
</feature>
<sequence length="293" mass="32818">MPKIPDRFTPAILLEQTRADGQQLGLIIDLTFTTRYYQPQEFVNKGVQYEKIFVPGHIIPAKKIIKNLENYGEGNDDDNDNDDEEEEVPKQHNSKTKHVGNHRNNSDQRIFNGDKKGPGSSTSSDSNRHKNHPHPHRGAQDSRGHRSRPYQHKNNTRGHMNSYNNPGHQGDPWGSGASGWGQPAFMDSRQGYGYQGDQNSWHGNQEQNNQQNVQHRGQGPNDSYQQRGYQAYDDQPGWGGWQGSGGRGRGYGGQGYGSGYNSHYDQGSGGRGQGYRGRGNRGGYNSHNGQDKR</sequence>
<dbReference type="InterPro" id="IPR051029">
    <property type="entry name" value="mRNA_Capping_Enz/RNA_Phosphat"/>
</dbReference>
<dbReference type="PANTHER" id="PTHR10367">
    <property type="entry name" value="MRNA-CAPPING ENZYME"/>
    <property type="match status" value="1"/>
</dbReference>
<evidence type="ECO:0000256" key="1">
    <source>
        <dbReference type="SAM" id="MobiDB-lite"/>
    </source>
</evidence>
<reference evidence="2" key="1">
    <citation type="submission" date="2022-11" db="EMBL/GenBank/DDBJ databases">
        <title>Centuries of genome instability and evolution in soft-shell clam transmissible cancer (bioRxiv).</title>
        <authorList>
            <person name="Hart S.F.M."/>
            <person name="Yonemitsu M.A."/>
            <person name="Giersch R.M."/>
            <person name="Beal B.F."/>
            <person name="Arriagada G."/>
            <person name="Davis B.W."/>
            <person name="Ostrander E.A."/>
            <person name="Goff S.P."/>
            <person name="Metzger M.J."/>
        </authorList>
    </citation>
    <scope>NUCLEOTIDE SEQUENCE</scope>
    <source>
        <strain evidence="2">MELC-2E11</strain>
        <tissue evidence="2">Siphon/mantle</tissue>
    </source>
</reference>
<dbReference type="EMBL" id="CP111023">
    <property type="protein sequence ID" value="WAR21325.1"/>
    <property type="molecule type" value="Genomic_DNA"/>
</dbReference>
<name>A0ABY7FGN4_MYAAR</name>
<feature type="compositionally biased region" description="Basic residues" evidence="1">
    <location>
        <begin position="92"/>
        <end position="101"/>
    </location>
</feature>